<organism evidence="1 2">
    <name type="scientific">Pseudooceanicola algae</name>
    <dbReference type="NCBI Taxonomy" id="1537215"/>
    <lineage>
        <taxon>Bacteria</taxon>
        <taxon>Pseudomonadati</taxon>
        <taxon>Pseudomonadota</taxon>
        <taxon>Alphaproteobacteria</taxon>
        <taxon>Rhodobacterales</taxon>
        <taxon>Paracoccaceae</taxon>
        <taxon>Pseudooceanicola</taxon>
    </lineage>
</organism>
<sequence>MPLYVSPAMDLKPDWIDYNGHLNMAFYGVLFDLGLEPFQEDMGLGESYMKAQAHTTYTAEFRIRYLQELHLGARVRSSVRVLDVGPKAYHYAQELIHEDGWIAATGEGISLHIDQAGPRVAAYQPAQKAALEAALASHGDTAVPDWVGAPMRIRK</sequence>
<dbReference type="InterPro" id="IPR029069">
    <property type="entry name" value="HotDog_dom_sf"/>
</dbReference>
<dbReference type="Pfam" id="PF13279">
    <property type="entry name" value="4HBT_2"/>
    <property type="match status" value="1"/>
</dbReference>
<dbReference type="CDD" id="cd00586">
    <property type="entry name" value="4HBT"/>
    <property type="match status" value="1"/>
</dbReference>
<dbReference type="Proteomes" id="UP000283786">
    <property type="component" value="Chromosome"/>
</dbReference>
<dbReference type="RefSeq" id="WP_119839689.1">
    <property type="nucleotide sequence ID" value="NZ_CP060436.1"/>
</dbReference>
<protein>
    <submittedName>
        <fullName evidence="1">Uncharacterized protein</fullName>
    </submittedName>
</protein>
<dbReference type="OrthoDB" id="9803287at2"/>
<proteinExistence type="predicted"/>
<dbReference type="KEGG" id="palw:PSAL_004580"/>
<name>A0A418SF91_9RHOB</name>
<keyword evidence="2" id="KW-1185">Reference proteome</keyword>
<dbReference type="EMBL" id="CP060436">
    <property type="protein sequence ID" value="QPM89243.1"/>
    <property type="molecule type" value="Genomic_DNA"/>
</dbReference>
<evidence type="ECO:0000313" key="1">
    <source>
        <dbReference type="EMBL" id="QPM89243.1"/>
    </source>
</evidence>
<reference evidence="1 2" key="1">
    <citation type="submission" date="2020-08" db="EMBL/GenBank/DDBJ databases">
        <title>Genome sequence of Rhodobacteraceae bacterium Lw-13e.</title>
        <authorList>
            <person name="Poehlein A."/>
            <person name="Wolter L."/>
            <person name="Daniel R."/>
            <person name="Brinkhoff T."/>
        </authorList>
    </citation>
    <scope>NUCLEOTIDE SEQUENCE [LARGE SCALE GENOMIC DNA]</scope>
    <source>
        <strain evidence="1 2">Lw-13e</strain>
    </source>
</reference>
<evidence type="ECO:0000313" key="2">
    <source>
        <dbReference type="Proteomes" id="UP000283786"/>
    </source>
</evidence>
<accession>A0A418SF91</accession>
<dbReference type="Gene3D" id="3.10.129.10">
    <property type="entry name" value="Hotdog Thioesterase"/>
    <property type="match status" value="1"/>
</dbReference>
<gene>
    <name evidence="1" type="ORF">PSAL_004580</name>
</gene>
<dbReference type="SUPFAM" id="SSF54637">
    <property type="entry name" value="Thioesterase/thiol ester dehydrase-isomerase"/>
    <property type="match status" value="1"/>
</dbReference>
<dbReference type="AlphaFoldDB" id="A0A418SF91"/>